<proteinExistence type="inferred from homology"/>
<dbReference type="InterPro" id="IPR011008">
    <property type="entry name" value="Dimeric_a/b-barrel"/>
</dbReference>
<protein>
    <recommendedName>
        <fullName evidence="2">YCII-related domain-containing protein</fullName>
    </recommendedName>
</protein>
<dbReference type="Proteomes" id="UP000266340">
    <property type="component" value="Unassembled WGS sequence"/>
</dbReference>
<accession>A0A398CYX9</accession>
<gene>
    <name evidence="3" type="ORF">D3H35_02615</name>
</gene>
<dbReference type="EMBL" id="QXJM01000016">
    <property type="protein sequence ID" value="RIE05047.1"/>
    <property type="molecule type" value="Genomic_DNA"/>
</dbReference>
<comment type="caution">
    <text evidence="3">The sequence shown here is derived from an EMBL/GenBank/DDBJ whole genome shotgun (WGS) entry which is preliminary data.</text>
</comment>
<sequence>MADFIVELPVLDASKAEKHLKAHIEFLDRLRESGVVLANGRFADGSGGLVIYRGESRESVQELVERDPFVANGVRSYIIREWLAKWGAGPSAARDLSGH</sequence>
<evidence type="ECO:0000313" key="3">
    <source>
        <dbReference type="EMBL" id="RIE05047.1"/>
    </source>
</evidence>
<dbReference type="OrthoDB" id="162319at2"/>
<dbReference type="Gene3D" id="3.30.70.1060">
    <property type="entry name" value="Dimeric alpha+beta barrel"/>
    <property type="match status" value="1"/>
</dbReference>
<evidence type="ECO:0000313" key="4">
    <source>
        <dbReference type="Proteomes" id="UP000266340"/>
    </source>
</evidence>
<evidence type="ECO:0000256" key="1">
    <source>
        <dbReference type="ARBA" id="ARBA00007689"/>
    </source>
</evidence>
<dbReference type="PANTHER" id="PTHR37828:SF1">
    <property type="entry name" value="YCII-RELATED DOMAIN-CONTAINING PROTEIN"/>
    <property type="match status" value="1"/>
</dbReference>
<name>A0A398CYX9_9BACL</name>
<keyword evidence="4" id="KW-1185">Reference proteome</keyword>
<dbReference type="PANTHER" id="PTHR37828">
    <property type="entry name" value="GSR2449 PROTEIN"/>
    <property type="match status" value="1"/>
</dbReference>
<feature type="domain" description="YCII-related" evidence="2">
    <location>
        <begin position="14"/>
        <end position="82"/>
    </location>
</feature>
<dbReference type="AlphaFoldDB" id="A0A398CYX9"/>
<dbReference type="RefSeq" id="WP_119147645.1">
    <property type="nucleotide sequence ID" value="NZ_JBHSOV010000060.1"/>
</dbReference>
<organism evidence="3 4">
    <name type="scientific">Cohnella faecalis</name>
    <dbReference type="NCBI Taxonomy" id="2315694"/>
    <lineage>
        <taxon>Bacteria</taxon>
        <taxon>Bacillati</taxon>
        <taxon>Bacillota</taxon>
        <taxon>Bacilli</taxon>
        <taxon>Bacillales</taxon>
        <taxon>Paenibacillaceae</taxon>
        <taxon>Cohnella</taxon>
    </lineage>
</organism>
<evidence type="ECO:0000259" key="2">
    <source>
        <dbReference type="Pfam" id="PF03795"/>
    </source>
</evidence>
<comment type="similarity">
    <text evidence="1">Belongs to the YciI family.</text>
</comment>
<dbReference type="Pfam" id="PF03795">
    <property type="entry name" value="YCII"/>
    <property type="match status" value="1"/>
</dbReference>
<reference evidence="3 4" key="1">
    <citation type="submission" date="2018-09" db="EMBL/GenBank/DDBJ databases">
        <title>Cohnella cavernae sp. nov., isolated from a karst cave.</title>
        <authorList>
            <person name="Zhu H."/>
        </authorList>
    </citation>
    <scope>NUCLEOTIDE SEQUENCE [LARGE SCALE GENOMIC DNA]</scope>
    <source>
        <strain evidence="3 4">K2E09-144</strain>
    </source>
</reference>
<dbReference type="SUPFAM" id="SSF54909">
    <property type="entry name" value="Dimeric alpha+beta barrel"/>
    <property type="match status" value="1"/>
</dbReference>
<dbReference type="InterPro" id="IPR005545">
    <property type="entry name" value="YCII"/>
</dbReference>